<dbReference type="EMBL" id="KK583248">
    <property type="protein sequence ID" value="KDO23888.1"/>
    <property type="molecule type" value="Genomic_DNA"/>
</dbReference>
<evidence type="ECO:0000313" key="2">
    <source>
        <dbReference type="EMBL" id="KDO23888.1"/>
    </source>
</evidence>
<evidence type="ECO:0000313" key="3">
    <source>
        <dbReference type="Proteomes" id="UP000030745"/>
    </source>
</evidence>
<reference evidence="2 3" key="1">
    <citation type="journal article" date="2013" name="PLoS Genet.">
        <title>Distinctive expansion of potential virulence genes in the genome of the oomycete fish pathogen Saprolegnia parasitica.</title>
        <authorList>
            <person name="Jiang R.H."/>
            <person name="de Bruijn I."/>
            <person name="Haas B.J."/>
            <person name="Belmonte R."/>
            <person name="Lobach L."/>
            <person name="Christie J."/>
            <person name="van den Ackerveken G."/>
            <person name="Bottin A."/>
            <person name="Bulone V."/>
            <person name="Diaz-Moreno S.M."/>
            <person name="Dumas B."/>
            <person name="Fan L."/>
            <person name="Gaulin E."/>
            <person name="Govers F."/>
            <person name="Grenville-Briggs L.J."/>
            <person name="Horner N.R."/>
            <person name="Levin J.Z."/>
            <person name="Mammella M."/>
            <person name="Meijer H.J."/>
            <person name="Morris P."/>
            <person name="Nusbaum C."/>
            <person name="Oome S."/>
            <person name="Phillips A.J."/>
            <person name="van Rooyen D."/>
            <person name="Rzeszutek E."/>
            <person name="Saraiva M."/>
            <person name="Secombes C.J."/>
            <person name="Seidl M.F."/>
            <person name="Snel B."/>
            <person name="Stassen J.H."/>
            <person name="Sykes S."/>
            <person name="Tripathy S."/>
            <person name="van den Berg H."/>
            <person name="Vega-Arreguin J.C."/>
            <person name="Wawra S."/>
            <person name="Young S.K."/>
            <person name="Zeng Q."/>
            <person name="Dieguez-Uribeondo J."/>
            <person name="Russ C."/>
            <person name="Tyler B.M."/>
            <person name="van West P."/>
        </authorList>
    </citation>
    <scope>NUCLEOTIDE SEQUENCE [LARGE SCALE GENOMIC DNA]</scope>
    <source>
        <strain evidence="2 3">CBS 223.65</strain>
    </source>
</reference>
<sequence>MGCFQSTSAHEPGPGRRRQQPPVPTPPSTNTNGNYPDDSSLSFLSENPPPSLLPQSSTHSSFPMLRSSATNSYSNNKSYSTNAYSNNGTVGGETFLDVPEDPQSVRNIWDDATQAENGARNIWVQSNNPKSMKNIWGLLSNGTDASHVRSNGTGLESNIWSGQTKVDSQGRRTNIWGTFMSTASSNGPKSGSRWSFMSSGDENVWSQGTDQTVGSNPRPPPPQSAVRSTRDLNLIAIDEEHEQEVFRAMPASDAPATRPGQGSDTFLNSVVV</sequence>
<organism evidence="2 3">
    <name type="scientific">Saprolegnia parasitica (strain CBS 223.65)</name>
    <dbReference type="NCBI Taxonomy" id="695850"/>
    <lineage>
        <taxon>Eukaryota</taxon>
        <taxon>Sar</taxon>
        <taxon>Stramenopiles</taxon>
        <taxon>Oomycota</taxon>
        <taxon>Saprolegniomycetes</taxon>
        <taxon>Saprolegniales</taxon>
        <taxon>Saprolegniaceae</taxon>
        <taxon>Saprolegnia</taxon>
    </lineage>
</organism>
<feature type="region of interest" description="Disordered" evidence="1">
    <location>
        <begin position="180"/>
        <end position="228"/>
    </location>
</feature>
<dbReference type="GeneID" id="24132167"/>
<dbReference type="RefSeq" id="XP_012205358.1">
    <property type="nucleotide sequence ID" value="XM_012349968.1"/>
</dbReference>
<proteinExistence type="predicted"/>
<keyword evidence="3" id="KW-1185">Reference proteome</keyword>
<feature type="compositionally biased region" description="Polar residues" evidence="1">
    <location>
        <begin position="180"/>
        <end position="215"/>
    </location>
</feature>
<feature type="region of interest" description="Disordered" evidence="1">
    <location>
        <begin position="252"/>
        <end position="272"/>
    </location>
</feature>
<accession>A0A067C034</accession>
<evidence type="ECO:0000256" key="1">
    <source>
        <dbReference type="SAM" id="MobiDB-lite"/>
    </source>
</evidence>
<protein>
    <submittedName>
        <fullName evidence="2">Uncharacterized protein</fullName>
    </submittedName>
</protein>
<dbReference type="AlphaFoldDB" id="A0A067C034"/>
<dbReference type="KEGG" id="spar:SPRG_10033"/>
<dbReference type="VEuPathDB" id="FungiDB:SPRG_10033"/>
<feature type="region of interest" description="Disordered" evidence="1">
    <location>
        <begin position="1"/>
        <end position="64"/>
    </location>
</feature>
<name>A0A067C034_SAPPC</name>
<dbReference type="OrthoDB" id="10305945at2759"/>
<feature type="compositionally biased region" description="Polar residues" evidence="1">
    <location>
        <begin position="260"/>
        <end position="272"/>
    </location>
</feature>
<dbReference type="OMA" id="RRTNIWG"/>
<gene>
    <name evidence="2" type="ORF">SPRG_10033</name>
</gene>
<dbReference type="Proteomes" id="UP000030745">
    <property type="component" value="Unassembled WGS sequence"/>
</dbReference>